<evidence type="ECO:0000313" key="8">
    <source>
        <dbReference type="Proteomes" id="UP001157006"/>
    </source>
</evidence>
<sequence length="367" mass="41831">MEEMKTPINISADSSWLSDLEMVDEYILLDKDCNLKSNSNFLDLEDEQEFLSHDIASVFAFEEQRETMRQCLDTECISTTLTETFTDETSFESFDNFDFDFGKPTKQMKIIDYSDNDNITGKKNYQLPQILSFDNPNPTEFCAYIQKQNETVTSASLESRKFSAQNSKESSKASRARRSPAHIKDHIMAERKRREKLSQSFIALAALIPDLKKMDKATILSGTIKYVKELKERLESLEEKRKKPKADQSTVTPIKPDVEHYSSSEESTETESAADGTSTESFFKMEAKVSEQHMLIRIHCQKHNGLLVKIISEIQCFELFVVNNSVLAFGDSILDITIIAEIGEGYNLTIKELVHNLRLAALKFMSA</sequence>
<dbReference type="InterPro" id="IPR011598">
    <property type="entry name" value="bHLH_dom"/>
</dbReference>
<reference evidence="7 8" key="1">
    <citation type="submission" date="2023-01" db="EMBL/GenBank/DDBJ databases">
        <authorList>
            <person name="Kreplak J."/>
        </authorList>
    </citation>
    <scope>NUCLEOTIDE SEQUENCE [LARGE SCALE GENOMIC DNA]</scope>
</reference>
<evidence type="ECO:0000256" key="4">
    <source>
        <dbReference type="ARBA" id="ARBA00023242"/>
    </source>
</evidence>
<dbReference type="EMBL" id="OX451739">
    <property type="protein sequence ID" value="CAI8609427.1"/>
    <property type="molecule type" value="Genomic_DNA"/>
</dbReference>
<dbReference type="PANTHER" id="PTHR45959">
    <property type="entry name" value="BHLH TRANSCRIPTION FACTOR"/>
    <property type="match status" value="1"/>
</dbReference>
<organism evidence="7 8">
    <name type="scientific">Vicia faba</name>
    <name type="common">Broad bean</name>
    <name type="synonym">Faba vulgaris</name>
    <dbReference type="NCBI Taxonomy" id="3906"/>
    <lineage>
        <taxon>Eukaryota</taxon>
        <taxon>Viridiplantae</taxon>
        <taxon>Streptophyta</taxon>
        <taxon>Embryophyta</taxon>
        <taxon>Tracheophyta</taxon>
        <taxon>Spermatophyta</taxon>
        <taxon>Magnoliopsida</taxon>
        <taxon>eudicotyledons</taxon>
        <taxon>Gunneridae</taxon>
        <taxon>Pentapetalae</taxon>
        <taxon>rosids</taxon>
        <taxon>fabids</taxon>
        <taxon>Fabales</taxon>
        <taxon>Fabaceae</taxon>
        <taxon>Papilionoideae</taxon>
        <taxon>50 kb inversion clade</taxon>
        <taxon>NPAAA clade</taxon>
        <taxon>Hologalegina</taxon>
        <taxon>IRL clade</taxon>
        <taxon>Fabeae</taxon>
        <taxon>Vicia</taxon>
    </lineage>
</organism>
<feature type="region of interest" description="Disordered" evidence="5">
    <location>
        <begin position="156"/>
        <end position="186"/>
    </location>
</feature>
<evidence type="ECO:0000256" key="1">
    <source>
        <dbReference type="ARBA" id="ARBA00004123"/>
    </source>
</evidence>
<protein>
    <recommendedName>
        <fullName evidence="6">BHLH domain-containing protein</fullName>
    </recommendedName>
</protein>
<feature type="compositionally biased region" description="Polar residues" evidence="5">
    <location>
        <begin position="156"/>
        <end position="166"/>
    </location>
</feature>
<dbReference type="InterPro" id="IPR052610">
    <property type="entry name" value="bHLH_transcription_regulator"/>
</dbReference>
<keyword evidence="4" id="KW-0539">Nucleus</keyword>
<evidence type="ECO:0000256" key="3">
    <source>
        <dbReference type="ARBA" id="ARBA00023163"/>
    </source>
</evidence>
<comment type="subcellular location">
    <subcellularLocation>
        <location evidence="1">Nucleus</location>
    </subcellularLocation>
</comment>
<feature type="domain" description="BHLH" evidence="6">
    <location>
        <begin position="181"/>
        <end position="230"/>
    </location>
</feature>
<feature type="region of interest" description="Disordered" evidence="5">
    <location>
        <begin position="237"/>
        <end position="278"/>
    </location>
</feature>
<evidence type="ECO:0000256" key="5">
    <source>
        <dbReference type="SAM" id="MobiDB-lite"/>
    </source>
</evidence>
<dbReference type="Proteomes" id="UP001157006">
    <property type="component" value="Chromosome 4"/>
</dbReference>
<keyword evidence="3" id="KW-0804">Transcription</keyword>
<dbReference type="InterPro" id="IPR036638">
    <property type="entry name" value="HLH_DNA-bd_sf"/>
</dbReference>
<dbReference type="PANTHER" id="PTHR45959:SF43">
    <property type="entry name" value="BASIC HELIX LOOP HELIX (BHLH) DNA-BINDING FAMILY PROTEIN"/>
    <property type="match status" value="1"/>
</dbReference>
<keyword evidence="2" id="KW-0805">Transcription regulation</keyword>
<dbReference type="AlphaFoldDB" id="A0AAV1AGG4"/>
<keyword evidence="8" id="KW-1185">Reference proteome</keyword>
<evidence type="ECO:0000259" key="6">
    <source>
        <dbReference type="PROSITE" id="PS50888"/>
    </source>
</evidence>
<evidence type="ECO:0000256" key="2">
    <source>
        <dbReference type="ARBA" id="ARBA00023015"/>
    </source>
</evidence>
<dbReference type="PROSITE" id="PS50888">
    <property type="entry name" value="BHLH"/>
    <property type="match status" value="1"/>
</dbReference>
<accession>A0AAV1AGG4</accession>
<dbReference type="GO" id="GO:0005634">
    <property type="term" value="C:nucleus"/>
    <property type="evidence" value="ECO:0007669"/>
    <property type="project" value="UniProtKB-SubCell"/>
</dbReference>
<dbReference type="Gene3D" id="4.10.280.10">
    <property type="entry name" value="Helix-loop-helix DNA-binding domain"/>
    <property type="match status" value="1"/>
</dbReference>
<dbReference type="Pfam" id="PF00010">
    <property type="entry name" value="HLH"/>
    <property type="match status" value="1"/>
</dbReference>
<name>A0AAV1AGG4_VICFA</name>
<evidence type="ECO:0000313" key="7">
    <source>
        <dbReference type="EMBL" id="CAI8609427.1"/>
    </source>
</evidence>
<dbReference type="SUPFAM" id="SSF47459">
    <property type="entry name" value="HLH, helix-loop-helix DNA-binding domain"/>
    <property type="match status" value="1"/>
</dbReference>
<dbReference type="SMART" id="SM00353">
    <property type="entry name" value="HLH"/>
    <property type="match status" value="1"/>
</dbReference>
<gene>
    <name evidence="7" type="ORF">VFH_IV132760</name>
</gene>
<dbReference type="GO" id="GO:0046983">
    <property type="term" value="F:protein dimerization activity"/>
    <property type="evidence" value="ECO:0007669"/>
    <property type="project" value="InterPro"/>
</dbReference>
<proteinExistence type="predicted"/>